<evidence type="ECO:0000313" key="5">
    <source>
        <dbReference type="EMBL" id="MCV7170438.1"/>
    </source>
</evidence>
<keyword evidence="2" id="KW-0238">DNA-binding</keyword>
<dbReference type="PANTHER" id="PTHR33164:SF64">
    <property type="entry name" value="TRANSCRIPTIONAL REGULATOR SLYA"/>
    <property type="match status" value="1"/>
</dbReference>
<dbReference type="GO" id="GO:0003677">
    <property type="term" value="F:DNA binding"/>
    <property type="evidence" value="ECO:0007669"/>
    <property type="project" value="UniProtKB-KW"/>
</dbReference>
<comment type="caution">
    <text evidence="5">The sequence shown here is derived from an EMBL/GenBank/DDBJ whole genome shotgun (WGS) entry which is preliminary data.</text>
</comment>
<evidence type="ECO:0000256" key="2">
    <source>
        <dbReference type="ARBA" id="ARBA00023125"/>
    </source>
</evidence>
<protein>
    <submittedName>
        <fullName evidence="5">MarR family transcriptional regulator</fullName>
    </submittedName>
</protein>
<evidence type="ECO:0000259" key="4">
    <source>
        <dbReference type="PROSITE" id="PS50995"/>
    </source>
</evidence>
<dbReference type="PROSITE" id="PS50995">
    <property type="entry name" value="HTH_MARR_2"/>
    <property type="match status" value="1"/>
</dbReference>
<name>A0A9X2Y9G2_9MYCO</name>
<dbReference type="GO" id="GO:0006950">
    <property type="term" value="P:response to stress"/>
    <property type="evidence" value="ECO:0007669"/>
    <property type="project" value="TreeGrafter"/>
</dbReference>
<dbReference type="InterPro" id="IPR036390">
    <property type="entry name" value="WH_DNA-bd_sf"/>
</dbReference>
<dbReference type="EMBL" id="JACKSJ010000085">
    <property type="protein sequence ID" value="MCV7170438.1"/>
    <property type="molecule type" value="Genomic_DNA"/>
</dbReference>
<evidence type="ECO:0000256" key="1">
    <source>
        <dbReference type="ARBA" id="ARBA00023015"/>
    </source>
</evidence>
<gene>
    <name evidence="5" type="ORF">H7I41_10980</name>
</gene>
<dbReference type="GO" id="GO:0003700">
    <property type="term" value="F:DNA-binding transcription factor activity"/>
    <property type="evidence" value="ECO:0007669"/>
    <property type="project" value="InterPro"/>
</dbReference>
<evidence type="ECO:0000256" key="3">
    <source>
        <dbReference type="ARBA" id="ARBA00023163"/>
    </source>
</evidence>
<dbReference type="PANTHER" id="PTHR33164">
    <property type="entry name" value="TRANSCRIPTIONAL REGULATOR, MARR FAMILY"/>
    <property type="match status" value="1"/>
</dbReference>
<keyword evidence="3" id="KW-0804">Transcription</keyword>
<reference evidence="5" key="2">
    <citation type="journal article" date="2022" name="BMC Genomics">
        <title>Comparative genome analysis of mycobacteria focusing on tRNA and non-coding RNA.</title>
        <authorList>
            <person name="Behra P.R.K."/>
            <person name="Pettersson B.M.F."/>
            <person name="Ramesh M."/>
            <person name="Das S."/>
            <person name="Dasgupta S."/>
            <person name="Kirsebom L.A."/>
        </authorList>
    </citation>
    <scope>NUCLEOTIDE SEQUENCE</scope>
    <source>
        <strain evidence="5">DSM 44615</strain>
    </source>
</reference>
<dbReference type="RefSeq" id="WP_264012626.1">
    <property type="nucleotide sequence ID" value="NZ_JACKSJ010000085.1"/>
</dbReference>
<dbReference type="Gene3D" id="1.10.10.10">
    <property type="entry name" value="Winged helix-like DNA-binding domain superfamily/Winged helix DNA-binding domain"/>
    <property type="match status" value="1"/>
</dbReference>
<keyword evidence="6" id="KW-1185">Reference proteome</keyword>
<organism evidence="5 6">
    <name type="scientific">[Mycobacterium] manitobense</name>
    <dbReference type="NCBI Taxonomy" id="190147"/>
    <lineage>
        <taxon>Bacteria</taxon>
        <taxon>Bacillati</taxon>
        <taxon>Actinomycetota</taxon>
        <taxon>Actinomycetes</taxon>
        <taxon>Mycobacteriales</taxon>
        <taxon>Mycobacteriaceae</taxon>
        <taxon>Mycolicibacterium</taxon>
    </lineage>
</organism>
<reference evidence="5" key="1">
    <citation type="submission" date="2020-07" db="EMBL/GenBank/DDBJ databases">
        <authorList>
            <person name="Pettersson B.M.F."/>
            <person name="Behra P.R.K."/>
            <person name="Ramesh M."/>
            <person name="Das S."/>
            <person name="Dasgupta S."/>
            <person name="Kirsebom L.A."/>
        </authorList>
    </citation>
    <scope>NUCLEOTIDE SEQUENCE</scope>
    <source>
        <strain evidence="5">DSM 44615</strain>
    </source>
</reference>
<sequence>MARTLPEHDAATSMTATLLRAARALTAQLDDELQESGLGIDHWLAMDALAASAGLTMAELQAQTLTAGPTLTRVVDRLVTQALAYREVDQFDRRKVRVFLSERGTGLHHGLRRRIAPVEAHWAASNWPQLRDRLAPPAGDA</sequence>
<keyword evidence="1" id="KW-0805">Transcription regulation</keyword>
<proteinExistence type="predicted"/>
<dbReference type="Pfam" id="PF12802">
    <property type="entry name" value="MarR_2"/>
    <property type="match status" value="1"/>
</dbReference>
<dbReference type="Proteomes" id="UP001140293">
    <property type="component" value="Unassembled WGS sequence"/>
</dbReference>
<accession>A0A9X2Y9G2</accession>
<dbReference type="InterPro" id="IPR036388">
    <property type="entry name" value="WH-like_DNA-bd_sf"/>
</dbReference>
<evidence type="ECO:0000313" key="6">
    <source>
        <dbReference type="Proteomes" id="UP001140293"/>
    </source>
</evidence>
<dbReference type="InterPro" id="IPR000835">
    <property type="entry name" value="HTH_MarR-typ"/>
</dbReference>
<feature type="domain" description="HTH marR-type" evidence="4">
    <location>
        <begin position="11"/>
        <end position="141"/>
    </location>
</feature>
<dbReference type="SMART" id="SM00347">
    <property type="entry name" value="HTH_MARR"/>
    <property type="match status" value="1"/>
</dbReference>
<dbReference type="SUPFAM" id="SSF46785">
    <property type="entry name" value="Winged helix' DNA-binding domain"/>
    <property type="match status" value="1"/>
</dbReference>
<dbReference type="AlphaFoldDB" id="A0A9X2Y9G2"/>
<dbReference type="InterPro" id="IPR039422">
    <property type="entry name" value="MarR/SlyA-like"/>
</dbReference>